<dbReference type="InterPro" id="IPR042469">
    <property type="entry name" value="HECTD3"/>
</dbReference>
<dbReference type="SMART" id="SM00449">
    <property type="entry name" value="SPRY"/>
    <property type="match status" value="1"/>
</dbReference>
<accession>A0A1X0PA93</accession>
<evidence type="ECO:0000256" key="1">
    <source>
        <dbReference type="ARBA" id="ARBA00022786"/>
    </source>
</evidence>
<proteinExistence type="predicted"/>
<dbReference type="SMART" id="SM00119">
    <property type="entry name" value="HECTc"/>
    <property type="match status" value="1"/>
</dbReference>
<dbReference type="CDD" id="cd12885">
    <property type="entry name" value="SPRY_RanBP_like"/>
    <property type="match status" value="1"/>
</dbReference>
<dbReference type="STRING" id="67003.A0A1X0PA93"/>
<dbReference type="GO" id="GO:0004842">
    <property type="term" value="F:ubiquitin-protein transferase activity"/>
    <property type="evidence" value="ECO:0007669"/>
    <property type="project" value="InterPro"/>
</dbReference>
<dbReference type="SUPFAM" id="SSF49899">
    <property type="entry name" value="Concanavalin A-like lectins/glucanases"/>
    <property type="match status" value="3"/>
</dbReference>
<dbReference type="PROSITE" id="PS50237">
    <property type="entry name" value="HECT"/>
    <property type="match status" value="1"/>
</dbReference>
<dbReference type="InterPro" id="IPR043136">
    <property type="entry name" value="B30.2/SPRY_sf"/>
</dbReference>
<feature type="compositionally biased region" description="Low complexity" evidence="3">
    <location>
        <begin position="57"/>
        <end position="77"/>
    </location>
</feature>
<dbReference type="InterPro" id="IPR035983">
    <property type="entry name" value="Hect_E3_ubiquitin_ligase"/>
</dbReference>
<evidence type="ECO:0000313" key="6">
    <source>
        <dbReference type="EMBL" id="ORC93857.1"/>
    </source>
</evidence>
<dbReference type="EMBL" id="NBCO01000001">
    <property type="protein sequence ID" value="ORC93857.1"/>
    <property type="molecule type" value="Genomic_DNA"/>
</dbReference>
<dbReference type="Pfam" id="PF00632">
    <property type="entry name" value="HECT"/>
    <property type="match status" value="1"/>
</dbReference>
<dbReference type="OrthoDB" id="244640at2759"/>
<feature type="domain" description="B30.2/SPRY" evidence="4">
    <location>
        <begin position="1811"/>
        <end position="2011"/>
    </location>
</feature>
<dbReference type="PANTHER" id="PTHR46654:SF1">
    <property type="entry name" value="E3 UBIQUITIN-PROTEIN LIGASE HECTD3"/>
    <property type="match status" value="1"/>
</dbReference>
<dbReference type="SUPFAM" id="SSF56112">
    <property type="entry name" value="Protein kinase-like (PK-like)"/>
    <property type="match status" value="1"/>
</dbReference>
<dbReference type="GO" id="GO:0005737">
    <property type="term" value="C:cytoplasm"/>
    <property type="evidence" value="ECO:0007669"/>
    <property type="project" value="TreeGrafter"/>
</dbReference>
<dbReference type="Gene3D" id="2.60.120.920">
    <property type="match status" value="2"/>
</dbReference>
<dbReference type="SUPFAM" id="SSF56204">
    <property type="entry name" value="Hect, E3 ligase catalytic domain"/>
    <property type="match status" value="1"/>
</dbReference>
<evidence type="ECO:0000256" key="2">
    <source>
        <dbReference type="PROSITE-ProRule" id="PRU00104"/>
    </source>
</evidence>
<keyword evidence="1 2" id="KW-0833">Ubl conjugation pathway</keyword>
<dbReference type="Pfam" id="PF00622">
    <property type="entry name" value="SPRY"/>
    <property type="match status" value="1"/>
</dbReference>
<dbReference type="PROSITE" id="PS50188">
    <property type="entry name" value="B302_SPRY"/>
    <property type="match status" value="1"/>
</dbReference>
<dbReference type="InterPro" id="IPR011009">
    <property type="entry name" value="Kinase-like_dom_sf"/>
</dbReference>
<evidence type="ECO:0000259" key="5">
    <source>
        <dbReference type="PROSITE" id="PS50237"/>
    </source>
</evidence>
<gene>
    <name evidence="6" type="ORF">TM35_000017340</name>
</gene>
<feature type="region of interest" description="Disordered" evidence="3">
    <location>
        <begin position="1"/>
        <end position="102"/>
    </location>
</feature>
<dbReference type="InterPro" id="IPR001870">
    <property type="entry name" value="B30.2/SPRY"/>
</dbReference>
<feature type="active site" description="Glycyl thioester intermediate" evidence="2">
    <location>
        <position position="6596"/>
    </location>
</feature>
<dbReference type="InterPro" id="IPR013320">
    <property type="entry name" value="ConA-like_dom_sf"/>
</dbReference>
<evidence type="ECO:0000259" key="4">
    <source>
        <dbReference type="PROSITE" id="PS50188"/>
    </source>
</evidence>
<feature type="domain" description="HECT" evidence="5">
    <location>
        <begin position="6296"/>
        <end position="6628"/>
    </location>
</feature>
<organism evidence="6 7">
    <name type="scientific">Trypanosoma theileri</name>
    <dbReference type="NCBI Taxonomy" id="67003"/>
    <lineage>
        <taxon>Eukaryota</taxon>
        <taxon>Discoba</taxon>
        <taxon>Euglenozoa</taxon>
        <taxon>Kinetoplastea</taxon>
        <taxon>Metakinetoplastina</taxon>
        <taxon>Trypanosomatida</taxon>
        <taxon>Trypanosomatidae</taxon>
        <taxon>Trypanosoma</taxon>
    </lineage>
</organism>
<dbReference type="RefSeq" id="XP_028887923.1">
    <property type="nucleotide sequence ID" value="XM_029021415.1"/>
</dbReference>
<dbReference type="PANTHER" id="PTHR46654">
    <property type="entry name" value="E3 UBIQUITIN-PROTEIN LIGASE HECTD3"/>
    <property type="match status" value="1"/>
</dbReference>
<dbReference type="Gene3D" id="3.30.2160.10">
    <property type="entry name" value="Hect, E3 ligase catalytic domain"/>
    <property type="match status" value="1"/>
</dbReference>
<keyword evidence="7" id="KW-1185">Reference proteome</keyword>
<protein>
    <recommendedName>
        <fullName evidence="8">B30.2/SPRY domain-containing protein</fullName>
    </recommendedName>
</protein>
<name>A0A1X0PA93_9TRYP</name>
<reference evidence="6 7" key="1">
    <citation type="submission" date="2017-03" db="EMBL/GenBank/DDBJ databases">
        <title>An alternative strategy for trypanosome survival in the mammalian bloodstream revealed through genome and transcriptome analysis of the ubiquitous bovine parasite Trypanosoma (Megatrypanum) theileri.</title>
        <authorList>
            <person name="Kelly S."/>
            <person name="Ivens A."/>
            <person name="Mott A."/>
            <person name="O'Neill E."/>
            <person name="Emms D."/>
            <person name="Macleod O."/>
            <person name="Voorheis P."/>
            <person name="Matthews J."/>
            <person name="Matthews K."/>
            <person name="Carrington M."/>
        </authorList>
    </citation>
    <scope>NUCLEOTIDE SEQUENCE [LARGE SCALE GENOMIC DNA]</scope>
    <source>
        <strain evidence="6">Edinburgh</strain>
    </source>
</reference>
<evidence type="ECO:0008006" key="8">
    <source>
        <dbReference type="Google" id="ProtNLM"/>
    </source>
</evidence>
<feature type="compositionally biased region" description="Polar residues" evidence="3">
    <location>
        <begin position="11"/>
        <end position="30"/>
    </location>
</feature>
<dbReference type="Gene3D" id="3.30.2410.10">
    <property type="entry name" value="Hect, E3 ligase catalytic domain"/>
    <property type="match status" value="1"/>
</dbReference>
<dbReference type="InterPro" id="IPR044736">
    <property type="entry name" value="Gid1/RanBPM/SPLA_SPRY"/>
</dbReference>
<comment type="caution">
    <text evidence="6">The sequence shown here is derived from an EMBL/GenBank/DDBJ whole genome shotgun (WGS) entry which is preliminary data.</text>
</comment>
<evidence type="ECO:0000256" key="3">
    <source>
        <dbReference type="SAM" id="MobiDB-lite"/>
    </source>
</evidence>
<dbReference type="Gene3D" id="3.90.1750.10">
    <property type="entry name" value="Hect, E3 ligase catalytic domains"/>
    <property type="match status" value="1"/>
</dbReference>
<dbReference type="VEuPathDB" id="TriTrypDB:TM35_000017340"/>
<dbReference type="Proteomes" id="UP000192257">
    <property type="component" value="Unassembled WGS sequence"/>
</dbReference>
<evidence type="ECO:0000313" key="7">
    <source>
        <dbReference type="Proteomes" id="UP000192257"/>
    </source>
</evidence>
<dbReference type="InterPro" id="IPR003877">
    <property type="entry name" value="SPRY_dom"/>
</dbReference>
<dbReference type="GeneID" id="39981195"/>
<sequence>MEPISVLQEASHAQTTIANGNSSRNVTSTVVEPPQSLMIPEEQLRETTTADDDDYSTDSSVGGQPQQHQQEQQQQQQQGGGEGRVSGRRRRPPRAFSGRENIEGITTGRSTTLPEVYRYSTTAPQKTIWNHSNGLYPSEYVRVGTESITSLSLEDLVKYSSIDLLSRAWPLVPSAAKVLAYAPFPQLPDLPEVVNVRYLDTDQVARFMRLTAVEFAKRQTFPTPVFLRSLLVTAAANAEAKRVEQASLSVHLYSEDSLCSNWEDECTDSDDLDSDENFSHHGTVIPSTDVNHVDSLDWTMAFISESLESQIPRRVIKLLHCVVDRCGINSSSATLHSWGVQRLTRMLLIQTERETASPRYADSSEWLAAATALLFKMVLASRRLDTLLSALRWVYRHRRPADSLRLQGTAAWVTALETAVRPRVRLPFPASWSKAYDVPLAHSLGADFAHRILGVAVAAHEEEEAQGIIITKNGIYKIMLKPPYTVLEKNEDAHVTDCCGVFLEDNRIVIQSVRAKVISCFDLETLQVCNSPDADEIKSKEDKFQVYIGMGKFVLPHFYYDKYSPRYARFEASLMVKGTLEPKTIFIPPITEALSVQFFLCTQPTQQSTSLQLVHLEVFGKVWLSVKIRLDARNSSLFIRFEHSDDVIAEVQQPIQDSWTLWSANLVPSNDLAIWKIYKDGVLLDSSGNEGLMFKPTVGAGAAPTAASISFLEGTFNGYISGLQIWNKYQSVSEFVAAATGKNSDTDQSGLMCSFKMNEGSGCCFQSENMSHIWKGTTPLWCAPQTTTQEKYVRESELIPYIPSGDYYVLTNEYETVMVENGFCTWINTEGRILEQQFMNVKPSELYFLCTYTNRIYSVISDKSGFLNLRWIQALSTPTRYVRSLTSVKNSTLVCTKVLNLVKDKQQLTPVLLSQFILHRLNIALLSGLTSSTNAQYVAHIFLWNRSSPQTLSRLVDMCNDLITLVISSKCEDDFTLLLLCVCGRMLTRQMSWIGRGCPAKLVPTVVNMYERLHEFSCENGGFLSEAQNVFSQLHRVFLVECVSHDYQLQRIMEAKKLTDVKDLLVPEYLPSLVSSVIEKDLKKPFMTFLNRLKEECLLESESVLNGKSTPFKPSYVTLATLLGILSQKKNPQWHLVSVALMCSLCKGILRLFNSTFPITQQSGKGRTLEQLDMLRQTSIGIVVFPIAHFLSYLEIDSTVAVDILSMLNKTRESLVSYAPALSTPPVTHCFTETHRVVIPAAATCPHTTVLDLRHAKSIELVQESLKTDETPSVQISLLTNEYKRLVETLSNSTLHFDNGGKLEIACMPTTKNREIIITVNAQVELRTESTHWIRDTCFALSHTILRITHQLLLTDPPNTIILPRESLFRGGLSQETLKEHHIITGVEESHLDRTDQNELIQLCEETGTLFNDWLSMYGKKRIPYQERLEPILRKFCAAHVWHSHRPKNISLQKLLEDSLEYMRKKTFLILEALQQGNETQMLQRAEFLLKMVNPRARIEFLIAEQQQTEEPITRVTPSTSTRLMMPNIRSVTGVTSYSLDKTGSQSVSFMRRLATSVSEFSNIQYGGMGSILRPRNSLLGAGAVSEGIQSTPETVSSQVLSFLLRGYDGISNDELIAALVKKAQQATIHTAAYRLQEELCVAHQSDEDMTWLLVSSHLLYRELAYLQHGGSLNSNNEENVRNLSNDNGISRSDSIVHHYIETMIGCGFHRELELQKASCSFLHSIIQQSLLSRSESDKYNESKNDVGALSLCAILCHPWDSVDMSIIRPAKIFRLLKKYIFLSIDDTLPSTSGNSFESDIWYRFVRECGIFSLMHRGVIIPNTLQPAAERINIVEGDTLGVHIEDADACCLARNHWRALRMETTINQTSVDHDCFAGTLSGYIPTDMIDALYFEVTLELLLNEQAIVSIGLASSPISTATLAGKENSVVFCSDGTVKFGNAPIRFGTPWCVGDVIGCGVMAPFNDVFFTRNGEFLGIATRCSFAIMIPLIAVQAMSSLVKLIVNFGENTPFKFDIASLHSSCRTRLTSPVMLSDSAFITAQYLVTLCFKNLQLHEKSESTVNEDSVCGLLEEAAVFLREIVLELVRRIKHMNSDTTSTSSEVSRRLRNGNDLLARLFRTVGVVIDCFRFNAVTSVTHLEILRLCSVTLIDAHDRWAKVRAARCLGNAARALRLDYFGEAVQGLRRFVTPEVVVNGLAELARAKLFREREAPVFVPRWAGGGSTVAGKGAFYGAAPLPATGTHRVGFRIRRRQQEGRGVGAPLGGCYYIGLTHGHPEVTNMQNLISRNDVYVLQDTDDQDQVPHLLLRRHCIPRSSQRRIYGNDETIWVELNADLGEISYYRDKMVPIGLAFANLPRVDDLYPFVFHFNEDASCELIQAPTQADDPCETLVSHFRRSVAIHTLQQLHVVPYFGNAVSQWIYRFLPRSQQYMDNCLIALAILGGEKSHEYSQHETHGAVVVDSISDITLKALVYLEADSDMRLFPTKFSEIKPSFVRPPLFSLCESESLKCSSWLVSELCRSLFEASVILPLINSEEERRREIEGGFFNVTTNAINLNYVSLFNSIPVIGNELKYSISSTTPDMPMLQSTSMSFKIVNGEQTPSGTPVTIDRRFSSISIFSPSPSIGVTQGNGYSVLCGNLLVESVFSFAVSITTTASANNLLYVGVSSETNLPTEPEKVASCKKIWALCNHDTDQTNSVNCSVGPRMIFSAEHILFGSGDIVIVRVNQHEGTVFFSRIRGGNRVDFGILFESIPKREKLRPFVLACPDSVVIFSFLNTLTFPARNTFPRSSISLWKGSSEPLLCSSCGVELSVFWYEGEGGLLLCVECFNSWQHPKVMFHLARAEDPLPDYLVSQYSPKELLVGTVVEFVESSVFAWSSEKSVNVDIEGCFCIAKENTGFATLEPLSVYGDQQIDICLSHIAGVDGFPFSGLQSFIPLWRVGGVSKSSCTLNVDTLLVSSTVIPHGTKVMVELQIIRTDEGESAKGCGLFVGVTNLSGGKQVINTSELERRIANNKIWGTWCDGRVGMSSSFTVYLFVDLTRGRVMMSSTLMGLHAHPVMITCGCPFGEDVRLRVAVFARETCRISSGGGFVSRDDLAPAPAPVAIALMPDAAVGPPHDLAAAPVFLFDTAAQTRAHSAAAWRLAPRVEWEDNGVLFAIGDTLTIAREENLLVVYRNGLHIATHTLPVESVLTPQRLVVYLSTRGMIATVVAPLYGKSHLGKVIQTTGTGVGIVECMCQCQGKRRYAVRKKDVRYCALAANSTEIETGARVIFKAGSPHEPKRGIVTSIENNTINVRDEEEKRMWFSVHLGSLYLLDNEDTNEVVQLQYPFMTPPSSAVTRIFEVGKTKYRVQCNGSYNGIMFDLQAHEAVILTGLSVMTHTTGRHRVDVFFKKGTHNMHERESTAWTKIFSNLVEMHSGRQFSITFPEIHVDPNTTFALYINATHNCGVGHYSKEDGCTGAISSKMDYDGTLTVYVGRTSESSTPFLETNNIPRGFCGSIMYMQTKDTRPSLMDKTSLNFSRTQGSNETHKDVIILKGQPSAMSLSPSANFVVEVFEGSIVIEKLILPIFFDVNVRHSMGMTQLRVSLFYTSNDDSVWETHTEHQWIWAYYTVLPFMGDAHELCLDGLNIGLKRGSYIFNAFCVMGVGQTLEEEEKEKKEEKFASLTCFLKSTEDGYKVQNKFFSVRDFTGIIYAAAANDIIMSEKQSAISTGSHLNQNNSASYNGIMFDLRSKRDILLEEVFCVAQTTTDNVNVKIYWKEGTMEGAEKTPSQWQQVIAKDLYLVDKQSFSPGLLNLHLRANQVYAIYINTSSSCGVRFYNSSDGHVGDVGDEFEDDGVLTIFVGKKSESPIPFAEVPAEPRALRGRITYRPFLLKPSQSRNQAVFSVLKGFVVTRILAALIAYVSGTSTGTTLFEEKSVIEALAIFATSKTNTLCDAETAGNLLSSSMRGIPIEDLRDSIVTLPLAGNEQINFNAYSQGDLALVANVNEMELSRKLVRLISNPDEKCSVLLKEEGNPNNSYTLSLDSLLPIIECPDCHLPFASQSICEKTGKIHLPTSSEEDRLIIILSRYFSNRWNINKERSMACAKLILNNAASHNISFDVLHKVNNTENCITSVQNHHTTEYTISPEYFFEGGSSNTTFGFICPFVYHETMGAFNSISFTSSTGAWKVMFLSDLPFRIADNSPLKVFIISFGVILQDGTRENLLSYPVLFYGIKGGPIHLELPSFATSLHFSCFPYNGYVHLYLDVQEKLLPSPTPMISSPVQVWMWENGSDIMELHPNEVCKLMGKFDFVNWTKGKPRFCQLSLTSKSKNNVFFLELQIIIPKPMNIKLWEGSRNQVIHRGFNISRDEEVTIAFTVDGDFIIYDKDDNIRSHIVFDSTLLSMVNGSLATVAIMNAGSHSLLLRLSHPSSTKRNDLVSRYTNCTTEPNSYTPSWVLYDSDKVSISENGLTASCNGESGQAVIGSPLPINGLSSFILQIDRSDRESGDSLGSGHFAGIALSTFSQLAPHFEMLRRQVDSVWAVQDVYDNDSLPTQEPLSPLNNSSGSLFVAGTKLCFILNREDGTLSLARDNEPPRVVFRNIPPNMPLSPFVRLDHANASATLSPFSCSTLSGEGELTSPSTMLSSLPITPSILRRFPFRVVVSIFHIFRRVINSLPSHQVALIEKSWNDCFNSTRMAYRLSNAVQSLVEIGAFSRRMVYAKEDEIEKFFYKSSVQKIVQSLSEYPEKPVLVISDLNEKDEIVMILPDDYEIIGRVKDSSMIRLLYFNENGPNEYTLHLFNLEESNIFINKCNIVAKHPCVMYQEDIIRTLNETSSYCGVITHGWYDCTLKSVYLSKFSEWQQQVIAMSLIGALEHWHLHYFSHGHIKPENVYLRMDGSDILSCTLWNIYYLKRDDCYASNELKSKGIRDMKSDRWSCARIIKDFSSLLSANIKFVNLVDLMMNTDMSISEIILQTGAFSEVSQQTLDGPQQCLRTGAHLHSGTGSYNGIMFDLVAKQVRVKITKVTFVPDTTATSRVTLFVHDGTFIGVENEKSAWQIVLQREMQLSHKVEVELSDFEPIIIPAGDRVALYLHTTSGSGVLFYSESDGVKADMAEVEEENDFLGITVGKKSENVLPFVGIQNQKRLIKGSITYVLPSERSEYRSQITKGDSDEVVNYVKKNIGEPVIVENSRPGLVLDFHENDYLIFLDGGRCEWIPSDHVKETNMDESPVWCNLEDSLQNILWNRQKKLLINSNQYPYNRELIFQKIGTNGVKFLGTSSLPEQTWWISDLITTSCVVSVWQTNAHINTSLYLVISLDEFSINHLDMTEILNHGHAFLSIDEWERSVILSSEDNGSLIKKLPDDLSKVKLRLAFGPVDDDMEDIPINAFITCRSDVLDIRTVTDSTALVFIQRNASLQGTFVLNGVTIKCSMQAGKIPTFSSTPSVAWHSTISINLVSLDTNRPKMFERMLTTTSETLSEEESVVVKSKEISPYLVEIKSGQTWIEEEVILFSLSHSLEVSKGFVQQISHGKRLFCNVQRPIFEGSKAHEVEILIVASKFNPIQLAFIHPSKNWCSEIPLPVFCSNENIFMSPSASVQNIRVSLRIFPWAKRAFASVDGGVMYEVLPALDCPSEFQLRFSFSGPGSYIRILSWRVCEHIELSLSRDALLTIWSQFNINDISPNVSHSVGILTRHSRSAMVAHSSRNADFGIVSQIESVMVSYARQLLGTVILAAKLSKTQKILRSLLPFTPLCNDLLGLENLVYTEIRRNSFVLLAEAYACLATPKIVQTVEKVEASINIIFVSLKNDNILQILSSSYGTTLILLLFHTATIYSRSIRHMALRCALILIKNPHCALPSHETLTASFAPLLRMMNGLCRRGKMSSTVIQLGVSLICEMISRYQLERPTLVAPGRVSAVPYAIVTCTKVAVSVITANPPLPLPEALAEEPQGGHCIKYEIRTSTPSPQGFKSSYGVFSETFRSTFGTKKFEVVLNNTRSGNVVVGWDMDATLPGSISEQPLIEGSARTLLPSCGYFIDTSGKVFICLSHKKESQPLKVRARGGDVIVVKCLYHEQAIIINLRRGVRNETTTRFETYPNEMLALPVFFTEKMEDATFNGDTLSDVSPGIDVAQLYNKLQEFPNRVDTDVVPQSYEFYAELALFCQTVINSKDSLASLETEVPESVHSHDLASFPLLSAFLGVSAFSNEVPLFPLLPYLKRLRIFDVLTSVFSVVVDLRRKTELFDLWKKLKNLCSLKSSEKIQNETMKPFRFRSGSKANVIIHTMQARPSVRLGPYPTLMRSVFGQLFVQLQRSPISIFYASPMFTVKLAGFGSTDAGGPYRDVLSQLATEIMTTHPNGTFQLNPLFAPCGRGGQSAVMPNVVVALSSQSSLMFEFFGRLLAACFVTKDLLAVEFPPLFWKLLLSEDVSSRDLTSIDFDILRQLTPEELMDRTAEELEERFPGIQESWMTFCAENPNASLDSELPPSNTHCANILSEQIALLELHKYDIAMNYIKHGFDEVIPLYTLNAFRWQQVELMVCGTPKLSYDALRKVCQISLPPNDTQMFLGVIESMTEEDRMLLLRFTTGQTRLPIKEPIKVQRSGVQDSLPTSSTCFFTLRLPFYSSPESMKERILYAIRQCKAIDTDGQAREHIILDT</sequence>
<dbReference type="InterPro" id="IPR000569">
    <property type="entry name" value="HECT_dom"/>
</dbReference>